<reference evidence="3" key="1">
    <citation type="submission" date="2016-10" db="EMBL/GenBank/DDBJ databases">
        <authorList>
            <person name="Varghese N."/>
            <person name="Submissions S."/>
        </authorList>
    </citation>
    <scope>NUCLEOTIDE SEQUENCE [LARGE SCALE GENOMIC DNA]</scope>
    <source>
        <strain evidence="3">DSM 13078</strain>
    </source>
</reference>
<evidence type="ECO:0000313" key="3">
    <source>
        <dbReference type="Proteomes" id="UP000199161"/>
    </source>
</evidence>
<gene>
    <name evidence="2" type="ORF">SAMN05444422_101510</name>
</gene>
<organism evidence="2 3">
    <name type="scientific">Natronobacterium haloterrestre</name>
    <name type="common">Halobiforma haloterrestris</name>
    <dbReference type="NCBI Taxonomy" id="148448"/>
    <lineage>
        <taxon>Archaea</taxon>
        <taxon>Methanobacteriati</taxon>
        <taxon>Methanobacteriota</taxon>
        <taxon>Stenosarchaea group</taxon>
        <taxon>Halobacteria</taxon>
        <taxon>Halobacteriales</taxon>
        <taxon>Natrialbaceae</taxon>
        <taxon>Natronobacterium</taxon>
    </lineage>
</organism>
<dbReference type="InterPro" id="IPR055768">
    <property type="entry name" value="DUF7344"/>
</dbReference>
<protein>
    <recommendedName>
        <fullName evidence="1">DUF7344 domain-containing protein</fullName>
    </recommendedName>
</protein>
<dbReference type="OrthoDB" id="174098at2157"/>
<accession>A0A1I1DIU9</accession>
<evidence type="ECO:0000259" key="1">
    <source>
        <dbReference type="Pfam" id="PF24035"/>
    </source>
</evidence>
<dbReference type="Pfam" id="PF24035">
    <property type="entry name" value="DUF7344"/>
    <property type="match status" value="1"/>
</dbReference>
<feature type="domain" description="DUF7344" evidence="1">
    <location>
        <begin position="21"/>
        <end position="106"/>
    </location>
</feature>
<dbReference type="Proteomes" id="UP000199161">
    <property type="component" value="Unassembled WGS sequence"/>
</dbReference>
<proteinExistence type="predicted"/>
<dbReference type="EMBL" id="FOKW01000001">
    <property type="protein sequence ID" value="SFB72640.1"/>
    <property type="molecule type" value="Genomic_DNA"/>
</dbReference>
<keyword evidence="3" id="KW-1185">Reference proteome</keyword>
<dbReference type="AlphaFoldDB" id="A0A1I1DIU9"/>
<evidence type="ECO:0000313" key="2">
    <source>
        <dbReference type="EMBL" id="SFB72640.1"/>
    </source>
</evidence>
<sequence>MIAHSPDQYLQGEVAEADDIFDALADGQRRRLLLDLLDCDLQRVADLSGTSRELTNAHDALLEQVFSGQLEIAGVDVELIQKHHVHLPKLAEYGFIEWNPENGLVTRGPRFDEIKPVLERMENQRTDRSVTGPFTAFRE</sequence>
<name>A0A1I1DIU9_NATHA</name>